<keyword evidence="2" id="KW-0472">Membrane</keyword>
<dbReference type="Proteomes" id="UP000644693">
    <property type="component" value="Unassembled WGS sequence"/>
</dbReference>
<evidence type="ECO:0000256" key="2">
    <source>
        <dbReference type="SAM" id="Phobius"/>
    </source>
</evidence>
<name>A0A918XMX0_9GAMM</name>
<keyword evidence="2" id="KW-0812">Transmembrane</keyword>
<gene>
    <name evidence="3" type="ORF">GCM10007053_27430</name>
</gene>
<evidence type="ECO:0000313" key="4">
    <source>
        <dbReference type="Proteomes" id="UP000644693"/>
    </source>
</evidence>
<dbReference type="RefSeq" id="WP_189478392.1">
    <property type="nucleotide sequence ID" value="NZ_BMYM01000003.1"/>
</dbReference>
<evidence type="ECO:0000256" key="1">
    <source>
        <dbReference type="SAM" id="MobiDB-lite"/>
    </source>
</evidence>
<keyword evidence="4" id="KW-1185">Reference proteome</keyword>
<reference evidence="3" key="1">
    <citation type="journal article" date="2014" name="Int. J. Syst. Evol. Microbiol.">
        <title>Complete genome sequence of Corynebacterium casei LMG S-19264T (=DSM 44701T), isolated from a smear-ripened cheese.</title>
        <authorList>
            <consortium name="US DOE Joint Genome Institute (JGI-PGF)"/>
            <person name="Walter F."/>
            <person name="Albersmeier A."/>
            <person name="Kalinowski J."/>
            <person name="Ruckert C."/>
        </authorList>
    </citation>
    <scope>NUCLEOTIDE SEQUENCE</scope>
    <source>
        <strain evidence="3">KCTC 23430</strain>
    </source>
</reference>
<comment type="caution">
    <text evidence="3">The sequence shown here is derived from an EMBL/GenBank/DDBJ whole genome shotgun (WGS) entry which is preliminary data.</text>
</comment>
<accession>A0A918XMX0</accession>
<feature type="transmembrane region" description="Helical" evidence="2">
    <location>
        <begin position="55"/>
        <end position="76"/>
    </location>
</feature>
<feature type="region of interest" description="Disordered" evidence="1">
    <location>
        <begin position="1"/>
        <end position="51"/>
    </location>
</feature>
<keyword evidence="2" id="KW-1133">Transmembrane helix</keyword>
<proteinExistence type="predicted"/>
<reference evidence="3" key="2">
    <citation type="submission" date="2020-09" db="EMBL/GenBank/DDBJ databases">
        <authorList>
            <person name="Sun Q."/>
            <person name="Kim S."/>
        </authorList>
    </citation>
    <scope>NUCLEOTIDE SEQUENCE</scope>
    <source>
        <strain evidence="3">KCTC 23430</strain>
    </source>
</reference>
<feature type="compositionally biased region" description="Basic residues" evidence="1">
    <location>
        <begin position="30"/>
        <end position="42"/>
    </location>
</feature>
<dbReference type="AlphaFoldDB" id="A0A918XMX0"/>
<sequence length="258" mass="27657">MVRDDDIEPIPAIVPKRDGESQQYATARGKGNKGKVTRRGTGRRSGDGGSGGGSLLGRLVLTVALVVAAVGCAWAYQLQQQLQTSNAELTAATQRISDLEDLLSDTDETVNQSATAMRAQLKLLDTEVRKLWDARKVSNRKIAGLENDSKKQGAQVASLVSSDSSNSAAVKTLNSEIAKLKGVAGDLERLASNGQRNQAEVERVADALNRFELDNAKLSKRVEASEEFMASVNASRRQVNTKISQLEASVRALQNPAP</sequence>
<dbReference type="EMBL" id="BMYM01000003">
    <property type="protein sequence ID" value="GHD37858.1"/>
    <property type="molecule type" value="Genomic_DNA"/>
</dbReference>
<organism evidence="3 4">
    <name type="scientific">Parahalioglobus pacificus</name>
    <dbReference type="NCBI Taxonomy" id="930806"/>
    <lineage>
        <taxon>Bacteria</taxon>
        <taxon>Pseudomonadati</taxon>
        <taxon>Pseudomonadota</taxon>
        <taxon>Gammaproteobacteria</taxon>
        <taxon>Cellvibrionales</taxon>
        <taxon>Halieaceae</taxon>
        <taxon>Parahalioglobus</taxon>
    </lineage>
</organism>
<evidence type="ECO:0000313" key="3">
    <source>
        <dbReference type="EMBL" id="GHD37858.1"/>
    </source>
</evidence>
<protein>
    <submittedName>
        <fullName evidence="3">Uncharacterized protein</fullName>
    </submittedName>
</protein>